<dbReference type="AlphaFoldDB" id="R4M626"/>
<proteinExistence type="inferred from homology"/>
<dbReference type="SUPFAM" id="SSF53474">
    <property type="entry name" value="alpha/beta-Hydrolases"/>
    <property type="match status" value="1"/>
</dbReference>
<feature type="domain" description="AMP-dependent synthetase/ligase" evidence="5">
    <location>
        <begin position="454"/>
        <end position="782"/>
    </location>
</feature>
<reference evidence="7 8" key="1">
    <citation type="journal article" date="2013" name="Genome Announc.">
        <title>Whole-Genome Sequences of Four Clinical Isolates of Mycobacterium tuberculosis from Tamil Nadu, South India.</title>
        <authorList>
            <person name="Narayanan S."/>
            <person name="Deshpande U."/>
        </authorList>
    </citation>
    <scope>NUCLEOTIDE SEQUENCE [LARGE SCALE GENOMIC DNA]</scope>
    <source>
        <strain evidence="7 8">CAS/NITR204</strain>
    </source>
</reference>
<dbReference type="Pfam" id="PF00501">
    <property type="entry name" value="AMP-binding"/>
    <property type="match status" value="1"/>
</dbReference>
<keyword evidence="4" id="KW-0067">ATP-binding</keyword>
<sequence length="1145" mass="123575">MDLNFSMVTRPIERLVATAQNGLEVLRLGGLETGSVPSPSQIVESVPMYKLRRYFPPDNRPGQPPVGPPVLMVHPMMMSADMWDVTREDGAVGILHASGLDPWVIDFGSPDEVEGGMRRNLADHIVALSEAVDTVKDATGHDVHFVGYSQGGMFCYQAAAYRRSKDIASVVAFGSPVDTLAALPMGIPANMGAAVADFMADHVFNRLDIPSWMARMGFQMMDPLKTAKARVDFVRQLHDREALLPREQQRRFLESEGWIAWSGPAISELLKQFIAHNRMMTGGFAISGQMVTLTDITCPILAFVGEVDDIGQPASVRGIRRAAPNSEVYECLIRAGHFGLVVGSRAAQQSWPTVADWVRWISGDGTKPENIHLMADQPAEHTDSGVAFSSRVAHGIGEVSEAALALARGAADAVVAANRSVRTLAVETVRTLPRLARLGQLNDHTRISLGRIIDEQAHDAPKGEFLLFDGRVHTYEAVNRRINNVVRGLIAVGVRQGDRVGVLMETRPSALVAIAALSRLGAVAVVMRPDTDLSASVRLGRVTEILTDPTNLDAARQLPGQVLVLGGGESRDLDLPADALEQGQVIDMEKIDPDAVELPAWYRPNPGLARDLAFIAFSSADGDLVAKQITNYRWAVSAFGTASTAALGRRDTVYCLTPLHHESALLVSLGGAVVGGTRIALSRGLRPDRFVAEVRQYGVTVVSYTWAMLRDVVDDPAFVLHGNHPVRLFIGSGMPTGLWERVVEAFAPAHVVEFFATTDGQAVLANVAGAKIGSKGRPLPGAGRVELGAYDAEHDLILENDRGFVQVAGVNQVGVLLAQSRGPIDPTASVKRGVFAPADTWISTDYLFWRDDDGDYWLAGGRGSVVRTARGMVYTEPVTNALGLITGVDLAVTYGVLVRGRHVAVSAVTLLPGATITAADLTEAVASMPVGLGPDIVHVVPQLTLSGTYRPTVSALRANGIPKAGRQAWYFNSGGNEYRRLTPAVRTELTGQHRRGDTLTRRSASLVCPADRGPLVLVEGSDIQVLNGRFGPPTASRTVSRFCWSTRPARSTRTSTPASWREVVRQLPSEVALQVGRDGLHDLFGRQRSKRFDSDDVARHDHTHQLRRDELGTDLAGSRRVVDAGPKLHGDHFLKEGARQAHVGA</sequence>
<evidence type="ECO:0000259" key="5">
    <source>
        <dbReference type="Pfam" id="PF00501"/>
    </source>
</evidence>
<name>R4M626_MYCTX</name>
<evidence type="ECO:0000256" key="3">
    <source>
        <dbReference type="ARBA" id="ARBA00022741"/>
    </source>
</evidence>
<comment type="similarity">
    <text evidence="1">Belongs to the ATP-dependent AMP-binding enzyme family.</text>
</comment>
<dbReference type="GO" id="GO:0004467">
    <property type="term" value="F:long-chain fatty acid-CoA ligase activity"/>
    <property type="evidence" value="ECO:0007669"/>
    <property type="project" value="TreeGrafter"/>
</dbReference>
<dbReference type="GO" id="GO:0005524">
    <property type="term" value="F:ATP binding"/>
    <property type="evidence" value="ECO:0007669"/>
    <property type="project" value="UniProtKB-KW"/>
</dbReference>
<dbReference type="KEGG" id="mtuc:J113_11720"/>
<feature type="domain" description="AB hydrolase-1" evidence="6">
    <location>
        <begin position="99"/>
        <end position="341"/>
    </location>
</feature>
<keyword evidence="3" id="KW-0547">Nucleotide-binding</keyword>
<evidence type="ECO:0000313" key="8">
    <source>
        <dbReference type="Proteomes" id="UP000013548"/>
    </source>
</evidence>
<evidence type="ECO:0000256" key="2">
    <source>
        <dbReference type="ARBA" id="ARBA00022598"/>
    </source>
</evidence>
<evidence type="ECO:0000313" key="7">
    <source>
        <dbReference type="EMBL" id="AGL27144.1"/>
    </source>
</evidence>
<gene>
    <name evidence="7" type="ORF">J113_11720</name>
</gene>
<accession>R4M626</accession>
<dbReference type="Proteomes" id="UP000013548">
    <property type="component" value="Chromosome"/>
</dbReference>
<dbReference type="InterPro" id="IPR029058">
    <property type="entry name" value="AB_hydrolase_fold"/>
</dbReference>
<dbReference type="GO" id="GO:0044539">
    <property type="term" value="P:long-chain fatty acid import into cell"/>
    <property type="evidence" value="ECO:0007669"/>
    <property type="project" value="TreeGrafter"/>
</dbReference>
<evidence type="ECO:0000256" key="4">
    <source>
        <dbReference type="ARBA" id="ARBA00022840"/>
    </source>
</evidence>
<dbReference type="InterPro" id="IPR000873">
    <property type="entry name" value="AMP-dep_synth/lig_dom"/>
</dbReference>
<dbReference type="HOGENOM" id="CLU_300322_0_0_11"/>
<evidence type="ECO:0000256" key="1">
    <source>
        <dbReference type="ARBA" id="ARBA00006432"/>
    </source>
</evidence>
<dbReference type="PANTHER" id="PTHR43107:SF15">
    <property type="entry name" value="FATTY ACID TRANSPORT PROTEIN 3, ISOFORM A"/>
    <property type="match status" value="1"/>
</dbReference>
<dbReference type="SUPFAM" id="SSF56801">
    <property type="entry name" value="Acetyl-CoA synthetase-like"/>
    <property type="match status" value="1"/>
</dbReference>
<dbReference type="GO" id="GO:0005324">
    <property type="term" value="F:long-chain fatty acid transmembrane transporter activity"/>
    <property type="evidence" value="ECO:0007669"/>
    <property type="project" value="TreeGrafter"/>
</dbReference>
<dbReference type="InterPro" id="IPR042099">
    <property type="entry name" value="ANL_N_sf"/>
</dbReference>
<dbReference type="Gene3D" id="3.40.50.1820">
    <property type="entry name" value="alpha/beta hydrolase"/>
    <property type="match status" value="1"/>
</dbReference>
<dbReference type="Pfam" id="PF00561">
    <property type="entry name" value="Abhydrolase_1"/>
    <property type="match status" value="1"/>
</dbReference>
<evidence type="ECO:0000259" key="6">
    <source>
        <dbReference type="Pfam" id="PF00561"/>
    </source>
</evidence>
<dbReference type="PANTHER" id="PTHR43107">
    <property type="entry name" value="LONG-CHAIN FATTY ACID TRANSPORT PROTEIN"/>
    <property type="match status" value="1"/>
</dbReference>
<dbReference type="GO" id="GO:0005886">
    <property type="term" value="C:plasma membrane"/>
    <property type="evidence" value="ECO:0007669"/>
    <property type="project" value="TreeGrafter"/>
</dbReference>
<dbReference type="FunFam" id="3.40.50.12780:FF:000057">
    <property type="entry name" value="Possible long-chain acyl-CoA synthase"/>
    <property type="match status" value="1"/>
</dbReference>
<dbReference type="BioCyc" id="MTUB1310114:G13A2-1709-MONOMER"/>
<dbReference type="FunFam" id="3.40.50.1820:FF:000210">
    <property type="entry name" value="Possible long-chain acyl-CoA synthase"/>
    <property type="match status" value="1"/>
</dbReference>
<dbReference type="PATRIC" id="fig|1310114.3.peg.2453"/>
<dbReference type="EMBL" id="CP005386">
    <property type="protein sequence ID" value="AGL27144.1"/>
    <property type="molecule type" value="Genomic_DNA"/>
</dbReference>
<organism evidence="7 8">
    <name type="scientific">Mycobacterium tuberculosis CAS/NITR204</name>
    <dbReference type="NCBI Taxonomy" id="1310114"/>
    <lineage>
        <taxon>Bacteria</taxon>
        <taxon>Bacillati</taxon>
        <taxon>Actinomycetota</taxon>
        <taxon>Actinomycetes</taxon>
        <taxon>Mycobacteriales</taxon>
        <taxon>Mycobacteriaceae</taxon>
        <taxon>Mycobacterium</taxon>
        <taxon>Mycobacterium tuberculosis complex</taxon>
    </lineage>
</organism>
<dbReference type="InterPro" id="IPR000073">
    <property type="entry name" value="AB_hydrolase_1"/>
</dbReference>
<dbReference type="NCBIfam" id="NF005898">
    <property type="entry name" value="PRK07868.1"/>
    <property type="match status" value="1"/>
</dbReference>
<keyword evidence="2" id="KW-0436">Ligase</keyword>
<dbReference type="Gene3D" id="3.40.50.12780">
    <property type="entry name" value="N-terminal domain of ligase-like"/>
    <property type="match status" value="1"/>
</dbReference>
<protein>
    <submittedName>
        <fullName evidence="7">Acyl-CoA synthetase</fullName>
    </submittedName>
</protein>